<keyword evidence="3" id="KW-1185">Reference proteome</keyword>
<evidence type="ECO:0000313" key="2">
    <source>
        <dbReference type="EMBL" id="WMV50355.1"/>
    </source>
</evidence>
<gene>
    <name evidence="2" type="ORF">MTR67_043740</name>
</gene>
<evidence type="ECO:0000313" key="3">
    <source>
        <dbReference type="Proteomes" id="UP001234989"/>
    </source>
</evidence>
<accession>A0AAF0UQU0</accession>
<sequence>MDCGKTHGVALASWDTCQVGGATGQGTTDTTTGPVALDGS</sequence>
<name>A0AAF0UQU0_SOLVR</name>
<organism evidence="2 3">
    <name type="scientific">Solanum verrucosum</name>
    <dbReference type="NCBI Taxonomy" id="315347"/>
    <lineage>
        <taxon>Eukaryota</taxon>
        <taxon>Viridiplantae</taxon>
        <taxon>Streptophyta</taxon>
        <taxon>Embryophyta</taxon>
        <taxon>Tracheophyta</taxon>
        <taxon>Spermatophyta</taxon>
        <taxon>Magnoliopsida</taxon>
        <taxon>eudicotyledons</taxon>
        <taxon>Gunneridae</taxon>
        <taxon>Pentapetalae</taxon>
        <taxon>asterids</taxon>
        <taxon>lamiids</taxon>
        <taxon>Solanales</taxon>
        <taxon>Solanaceae</taxon>
        <taxon>Solanoideae</taxon>
        <taxon>Solaneae</taxon>
        <taxon>Solanum</taxon>
    </lineage>
</organism>
<evidence type="ECO:0000256" key="1">
    <source>
        <dbReference type="SAM" id="MobiDB-lite"/>
    </source>
</evidence>
<dbReference type="AlphaFoldDB" id="A0AAF0UQU0"/>
<protein>
    <submittedName>
        <fullName evidence="2">Uncharacterized protein</fullName>
    </submittedName>
</protein>
<feature type="region of interest" description="Disordered" evidence="1">
    <location>
        <begin position="19"/>
        <end position="40"/>
    </location>
</feature>
<dbReference type="EMBL" id="CP133621">
    <property type="protein sequence ID" value="WMV50355.1"/>
    <property type="molecule type" value="Genomic_DNA"/>
</dbReference>
<reference evidence="2" key="1">
    <citation type="submission" date="2023-08" db="EMBL/GenBank/DDBJ databases">
        <title>A de novo genome assembly of Solanum verrucosum Schlechtendal, a Mexican diploid species geographically isolated from the other diploid A-genome species in potato relatives.</title>
        <authorList>
            <person name="Hosaka K."/>
        </authorList>
    </citation>
    <scope>NUCLEOTIDE SEQUENCE</scope>
    <source>
        <tissue evidence="2">Young leaves</tissue>
    </source>
</reference>
<dbReference type="Proteomes" id="UP001234989">
    <property type="component" value="Chromosome 10"/>
</dbReference>
<proteinExistence type="predicted"/>